<evidence type="ECO:0000256" key="7">
    <source>
        <dbReference type="ARBA" id="ARBA00049496"/>
    </source>
</evidence>
<gene>
    <name evidence="10" type="ORF">DRJ04_07410</name>
</gene>
<dbReference type="EC" id="1.1.99.24" evidence="3"/>
<dbReference type="GO" id="GO:0004022">
    <property type="term" value="F:alcohol dehydrogenase (NAD+) activity"/>
    <property type="evidence" value="ECO:0007669"/>
    <property type="project" value="InterPro"/>
</dbReference>
<feature type="non-terminal residue" evidence="10">
    <location>
        <position position="359"/>
    </location>
</feature>
<dbReference type="SUPFAM" id="SSF56796">
    <property type="entry name" value="Dehydroquinate synthase-like"/>
    <property type="match status" value="1"/>
</dbReference>
<dbReference type="PROSITE" id="PS00913">
    <property type="entry name" value="ADH_IRON_1"/>
    <property type="match status" value="1"/>
</dbReference>
<evidence type="ECO:0000256" key="2">
    <source>
        <dbReference type="ARBA" id="ARBA00010005"/>
    </source>
</evidence>
<dbReference type="Proteomes" id="UP000280417">
    <property type="component" value="Unassembled WGS sequence"/>
</dbReference>
<evidence type="ECO:0000256" key="6">
    <source>
        <dbReference type="ARBA" id="ARBA00023027"/>
    </source>
</evidence>
<feature type="domain" description="Fe-containing alcohol dehydrogenase-like C-terminal" evidence="9">
    <location>
        <begin position="233"/>
        <end position="357"/>
    </location>
</feature>
<proteinExistence type="inferred from homology"/>
<dbReference type="PANTHER" id="PTHR11496:SF102">
    <property type="entry name" value="ALCOHOL DEHYDROGENASE 4"/>
    <property type="match status" value="1"/>
</dbReference>
<accession>A0A662D8K2</accession>
<keyword evidence="5" id="KW-0560">Oxidoreductase</keyword>
<evidence type="ECO:0000259" key="8">
    <source>
        <dbReference type="Pfam" id="PF00465"/>
    </source>
</evidence>
<protein>
    <recommendedName>
        <fullName evidence="3">hydroxyacid-oxoacid transhydrogenase</fullName>
        <ecNumber evidence="3">1.1.99.24</ecNumber>
    </recommendedName>
</protein>
<feature type="domain" description="Alcohol dehydrogenase iron-type/glycerol dehydrogenase GldA" evidence="8">
    <location>
        <begin position="12"/>
        <end position="185"/>
    </location>
</feature>
<reference evidence="10 11" key="1">
    <citation type="submission" date="2018-06" db="EMBL/GenBank/DDBJ databases">
        <title>Extensive metabolic versatility and redundancy in microbially diverse, dynamic hydrothermal sediments.</title>
        <authorList>
            <person name="Dombrowski N."/>
            <person name="Teske A."/>
            <person name="Baker B.J."/>
        </authorList>
    </citation>
    <scope>NUCLEOTIDE SEQUENCE [LARGE SCALE GENOMIC DNA]</scope>
    <source>
        <strain evidence="10">B3_G15</strain>
    </source>
</reference>
<dbReference type="Pfam" id="PF25137">
    <property type="entry name" value="ADH_Fe_C"/>
    <property type="match status" value="1"/>
</dbReference>
<sequence>MQNETVWSFCIPQIIKFGEGAVEEIGYEVKRLKAKSALLVTDPGIVKAGICEKVENILRVSQIEVEVWDKVEPEPSIEVFRNCYNFAKDKEFEVIIGLGGGSSMDVGKAVSMFLKYGGKPLDYIAPPTGKGKKYPGPGIPMIAVPTTSGTGSEVSPAAVISLPEKKLKVGISDNYQRPDVAIVDPLLTVNMPPGVTAASGMDALSHAIEAYTTRRYDQRPKLSTPEERPVYNGATPFTDIFAIESIKLVSKYLRRAVNNGYDIEARRGMSLASLLAGISFTNAGLTAVHAMALAFGGEFSTAHGVTIALLLPYVIQFNAAADPLRFAHIARLMGENVEGLSVKEAANKAALAVRELALD</sequence>
<evidence type="ECO:0000256" key="1">
    <source>
        <dbReference type="ARBA" id="ARBA00000813"/>
    </source>
</evidence>
<dbReference type="InterPro" id="IPR018211">
    <property type="entry name" value="ADH_Fe_CS"/>
</dbReference>
<evidence type="ECO:0000256" key="4">
    <source>
        <dbReference type="ARBA" id="ARBA00022946"/>
    </source>
</evidence>
<dbReference type="InterPro" id="IPR056798">
    <property type="entry name" value="ADH_Fe_C"/>
</dbReference>
<dbReference type="InterPro" id="IPR039697">
    <property type="entry name" value="Alcohol_dehydrogenase_Fe"/>
</dbReference>
<comment type="similarity">
    <text evidence="2">Belongs to the iron-containing alcohol dehydrogenase family. Hydroxyacid-oxoacid transhydrogenase subfamily.</text>
</comment>
<keyword evidence="4" id="KW-0809">Transit peptide</keyword>
<dbReference type="FunFam" id="3.40.50.1970:FF:000003">
    <property type="entry name" value="Alcohol dehydrogenase, iron-containing"/>
    <property type="match status" value="1"/>
</dbReference>
<organism evidence="10 11">
    <name type="scientific">Aerophobetes bacterium</name>
    <dbReference type="NCBI Taxonomy" id="2030807"/>
    <lineage>
        <taxon>Bacteria</taxon>
        <taxon>Candidatus Aerophobota</taxon>
    </lineage>
</organism>
<dbReference type="EMBL" id="QMQA01000220">
    <property type="protein sequence ID" value="RLE11775.1"/>
    <property type="molecule type" value="Genomic_DNA"/>
</dbReference>
<dbReference type="GO" id="GO:0046872">
    <property type="term" value="F:metal ion binding"/>
    <property type="evidence" value="ECO:0007669"/>
    <property type="project" value="InterPro"/>
</dbReference>
<name>A0A662D8K2_UNCAE</name>
<evidence type="ECO:0000259" key="9">
    <source>
        <dbReference type="Pfam" id="PF25137"/>
    </source>
</evidence>
<comment type="caution">
    <text evidence="10">The sequence shown here is derived from an EMBL/GenBank/DDBJ whole genome shotgun (WGS) entry which is preliminary data.</text>
</comment>
<comment type="catalytic activity">
    <reaction evidence="7">
        <text>4-hydroxybutanoate + 2-oxoglutarate = (R)-2-hydroxyglutarate + succinate semialdehyde</text>
        <dbReference type="Rhea" id="RHEA:24734"/>
        <dbReference type="ChEBI" id="CHEBI:15801"/>
        <dbReference type="ChEBI" id="CHEBI:16724"/>
        <dbReference type="ChEBI" id="CHEBI:16810"/>
        <dbReference type="ChEBI" id="CHEBI:57706"/>
        <dbReference type="EC" id="1.1.99.24"/>
    </reaction>
</comment>
<dbReference type="Pfam" id="PF00465">
    <property type="entry name" value="Fe-ADH"/>
    <property type="match status" value="1"/>
</dbReference>
<comment type="catalytic activity">
    <reaction evidence="1">
        <text>(S)-3-hydroxybutanoate + 2-oxoglutarate = (R)-2-hydroxyglutarate + acetoacetate</text>
        <dbReference type="Rhea" id="RHEA:23048"/>
        <dbReference type="ChEBI" id="CHEBI:11047"/>
        <dbReference type="ChEBI" id="CHEBI:13705"/>
        <dbReference type="ChEBI" id="CHEBI:15801"/>
        <dbReference type="ChEBI" id="CHEBI:16810"/>
        <dbReference type="EC" id="1.1.99.24"/>
    </reaction>
</comment>
<evidence type="ECO:0000256" key="3">
    <source>
        <dbReference type="ARBA" id="ARBA00013182"/>
    </source>
</evidence>
<dbReference type="GO" id="GO:0047988">
    <property type="term" value="F:hydroxyacid-oxoacid transhydrogenase activity"/>
    <property type="evidence" value="ECO:0007669"/>
    <property type="project" value="UniProtKB-EC"/>
</dbReference>
<dbReference type="Gene3D" id="3.40.50.1970">
    <property type="match status" value="1"/>
</dbReference>
<dbReference type="AlphaFoldDB" id="A0A662D8K2"/>
<dbReference type="Gene3D" id="1.20.1090.10">
    <property type="entry name" value="Dehydroquinate synthase-like - alpha domain"/>
    <property type="match status" value="1"/>
</dbReference>
<evidence type="ECO:0000313" key="10">
    <source>
        <dbReference type="EMBL" id="RLE11775.1"/>
    </source>
</evidence>
<dbReference type="InterPro" id="IPR001670">
    <property type="entry name" value="ADH_Fe/GldA"/>
</dbReference>
<evidence type="ECO:0000313" key="11">
    <source>
        <dbReference type="Proteomes" id="UP000280417"/>
    </source>
</evidence>
<dbReference type="PANTHER" id="PTHR11496">
    <property type="entry name" value="ALCOHOL DEHYDROGENASE"/>
    <property type="match status" value="1"/>
</dbReference>
<keyword evidence="6" id="KW-0520">NAD</keyword>
<dbReference type="InterPro" id="IPR042157">
    <property type="entry name" value="HOT"/>
</dbReference>
<dbReference type="CDD" id="cd08190">
    <property type="entry name" value="HOT"/>
    <property type="match status" value="1"/>
</dbReference>
<evidence type="ECO:0000256" key="5">
    <source>
        <dbReference type="ARBA" id="ARBA00023002"/>
    </source>
</evidence>